<evidence type="ECO:0000313" key="4">
    <source>
        <dbReference type="Proteomes" id="UP000190367"/>
    </source>
</evidence>
<comment type="similarity">
    <text evidence="1 2">Belongs to the outer membrane factor (OMF) (TC 1.B.17) family.</text>
</comment>
<proteinExistence type="inferred from homology"/>
<keyword evidence="2" id="KW-0732">Signal</keyword>
<dbReference type="Gene3D" id="1.20.1600.10">
    <property type="entry name" value="Outer membrane efflux proteins (OEP)"/>
    <property type="match status" value="1"/>
</dbReference>
<evidence type="ECO:0000313" key="3">
    <source>
        <dbReference type="EMBL" id="SKA46974.1"/>
    </source>
</evidence>
<dbReference type="PANTHER" id="PTHR30203:SF33">
    <property type="entry name" value="BLR4455 PROTEIN"/>
    <property type="match status" value="1"/>
</dbReference>
<comment type="subcellular location">
    <subcellularLocation>
        <location evidence="2">Cell membrane</location>
        <topology evidence="2">Lipid-anchor</topology>
    </subcellularLocation>
</comment>
<dbReference type="AlphaFoldDB" id="A0A1T4U2S4"/>
<dbReference type="Gene3D" id="2.20.200.10">
    <property type="entry name" value="Outer membrane efflux proteins (OEP)"/>
    <property type="match status" value="1"/>
</dbReference>
<dbReference type="OrthoDB" id="9770517at2"/>
<organism evidence="3 4">
    <name type="scientific">Chitinophaga eiseniae</name>
    <dbReference type="NCBI Taxonomy" id="634771"/>
    <lineage>
        <taxon>Bacteria</taxon>
        <taxon>Pseudomonadati</taxon>
        <taxon>Bacteroidota</taxon>
        <taxon>Chitinophagia</taxon>
        <taxon>Chitinophagales</taxon>
        <taxon>Chitinophagaceae</taxon>
        <taxon>Chitinophaga</taxon>
    </lineage>
</organism>
<dbReference type="EMBL" id="FUWZ01000008">
    <property type="protein sequence ID" value="SKA46974.1"/>
    <property type="molecule type" value="Genomic_DNA"/>
</dbReference>
<dbReference type="InterPro" id="IPR010131">
    <property type="entry name" value="MdtP/NodT-like"/>
</dbReference>
<keyword evidence="2" id="KW-0564">Palmitate</keyword>
<evidence type="ECO:0000256" key="2">
    <source>
        <dbReference type="RuleBase" id="RU362097"/>
    </source>
</evidence>
<gene>
    <name evidence="3" type="ORF">SAMN04488128_10871</name>
</gene>
<keyword evidence="2 3" id="KW-0449">Lipoprotein</keyword>
<keyword evidence="2" id="KW-0472">Membrane</keyword>
<keyword evidence="2" id="KW-0812">Transmembrane</keyword>
<dbReference type="PANTHER" id="PTHR30203">
    <property type="entry name" value="OUTER MEMBRANE CATION EFFLUX PROTEIN"/>
    <property type="match status" value="1"/>
</dbReference>
<dbReference type="RefSeq" id="WP_078673126.1">
    <property type="nucleotide sequence ID" value="NZ_FUWZ01000008.1"/>
</dbReference>
<feature type="chain" id="PRO_5010399427" evidence="2">
    <location>
        <begin position="21"/>
        <end position="472"/>
    </location>
</feature>
<dbReference type="STRING" id="634771.SAMN04488128_10871"/>
<dbReference type="NCBIfam" id="TIGR01845">
    <property type="entry name" value="outer_NodT"/>
    <property type="match status" value="1"/>
</dbReference>
<dbReference type="Proteomes" id="UP000190367">
    <property type="component" value="Unassembled WGS sequence"/>
</dbReference>
<sequence length="472" mass="51185">MTINKSLLFAMAVLSGTVMACRVGKEFTRPATALPEKYRDAPAPADSSNIGQLSWKTFFTDPALQALVDSAIAHNFDIQTALKNTEIAAQSVKTARLGNLPDINLQIQANRSYPSRNSLNGSMADQFMGTRFMDDYNANVSLSWEVVAWGKISRLKEAALAGYLQSTEAARAVQTRIVSEVAQGYYNLLMLDQQHAIAARNLALNDSTLSMMQLQYQSGLINNLAIEQTAAQRQVAAALLPQLEQQITLQENALSILTGTLPASIARSNRPSSVVTGSPLQAGVPASLLSQRPDVHAAEMAVKIANAKAGIAQASMYPALNITATAGLNTFKASNWFSIPGSLFETVAGSITQPIFQRKKLKTDWEIAKIEWEKSAIDFRRSVLTAVGEVSDALVKMDKLKTQQEMTQLRVDKLQSATRNAGLLFQSGMATYLEVITAQSNVLQSELDLASVQRAQQGAVVELYRSLGGGWK</sequence>
<reference evidence="4" key="1">
    <citation type="submission" date="2017-02" db="EMBL/GenBank/DDBJ databases">
        <authorList>
            <person name="Varghese N."/>
            <person name="Submissions S."/>
        </authorList>
    </citation>
    <scope>NUCLEOTIDE SEQUENCE [LARGE SCALE GENOMIC DNA]</scope>
    <source>
        <strain evidence="4">DSM 22224</strain>
    </source>
</reference>
<keyword evidence="4" id="KW-1185">Reference proteome</keyword>
<name>A0A1T4U2S4_9BACT</name>
<protein>
    <submittedName>
        <fullName evidence="3">Efflux transporter, outer membrane factor (OMF) lipoprotein, NodT family</fullName>
    </submittedName>
</protein>
<dbReference type="PROSITE" id="PS51257">
    <property type="entry name" value="PROKAR_LIPOPROTEIN"/>
    <property type="match status" value="1"/>
</dbReference>
<dbReference type="InterPro" id="IPR003423">
    <property type="entry name" value="OMP_efflux"/>
</dbReference>
<dbReference type="GO" id="GO:0015562">
    <property type="term" value="F:efflux transmembrane transporter activity"/>
    <property type="evidence" value="ECO:0007669"/>
    <property type="project" value="InterPro"/>
</dbReference>
<dbReference type="SUPFAM" id="SSF56954">
    <property type="entry name" value="Outer membrane efflux proteins (OEP)"/>
    <property type="match status" value="1"/>
</dbReference>
<dbReference type="Pfam" id="PF02321">
    <property type="entry name" value="OEP"/>
    <property type="match status" value="2"/>
</dbReference>
<feature type="signal peptide" evidence="2">
    <location>
        <begin position="1"/>
        <end position="20"/>
    </location>
</feature>
<accession>A0A1T4U2S4</accession>
<evidence type="ECO:0000256" key="1">
    <source>
        <dbReference type="ARBA" id="ARBA00007613"/>
    </source>
</evidence>
<dbReference type="GO" id="GO:0005886">
    <property type="term" value="C:plasma membrane"/>
    <property type="evidence" value="ECO:0007669"/>
    <property type="project" value="UniProtKB-SubCell"/>
</dbReference>
<keyword evidence="2" id="KW-1134">Transmembrane beta strand</keyword>